<name>A0ABW5V0M0_9MICO</name>
<organism evidence="2 3">
    <name type="scientific">Gulosibacter faecalis</name>
    <dbReference type="NCBI Taxonomy" id="272240"/>
    <lineage>
        <taxon>Bacteria</taxon>
        <taxon>Bacillati</taxon>
        <taxon>Actinomycetota</taxon>
        <taxon>Actinomycetes</taxon>
        <taxon>Micrococcales</taxon>
        <taxon>Microbacteriaceae</taxon>
        <taxon>Gulosibacter</taxon>
    </lineage>
</organism>
<evidence type="ECO:0000313" key="3">
    <source>
        <dbReference type="Proteomes" id="UP001597492"/>
    </source>
</evidence>
<evidence type="ECO:0000313" key="2">
    <source>
        <dbReference type="EMBL" id="MFD2759198.1"/>
    </source>
</evidence>
<dbReference type="PANTHER" id="PTHR43383:SF2">
    <property type="entry name" value="AMIDOHYDROLASE 2 FAMILY PROTEIN"/>
    <property type="match status" value="1"/>
</dbReference>
<reference evidence="3" key="1">
    <citation type="journal article" date="2019" name="Int. J. Syst. Evol. Microbiol.">
        <title>The Global Catalogue of Microorganisms (GCM) 10K type strain sequencing project: providing services to taxonomists for standard genome sequencing and annotation.</title>
        <authorList>
            <consortium name="The Broad Institute Genomics Platform"/>
            <consortium name="The Broad Institute Genome Sequencing Center for Infectious Disease"/>
            <person name="Wu L."/>
            <person name="Ma J."/>
        </authorList>
    </citation>
    <scope>NUCLEOTIDE SEQUENCE [LARGE SCALE GENOMIC DNA]</scope>
    <source>
        <strain evidence="3">TISTR 1514</strain>
    </source>
</reference>
<sequence>MSTDALDLTNLPLFDHHCHGVLTNDVDRAEFEGLISESSRPATDGTTRFDSQVGFQVRAHCAPILGLEPFAAPDDYLARRRELGADEVNRRLLRAANIAVYGIETGHDAGRINGPADMAELGDASHCEIVRLERLAEQVAERVRDAPGASAAQLVDEIERTLDARLEHAVGVKTIAAYRIGFDFDDARPGRSAVESSAARLLETEGPLRLDDPTLIRHLIWLAIDRACVIQVHVGYGDDDVDLHRCNPLLLTRLLRASVDSGARFTLLHCYPFHREAGYLADVFPHVYFDIGLAINYTGSRSEAVIAESLELAPFGKILFSSDAFGAAELYYLGTLLFRRGLTAALARFAELDGWPLAEQQRVARMIGYENAARVYGFDPLAQNGAA</sequence>
<dbReference type="Pfam" id="PF04909">
    <property type="entry name" value="Amidohydro_2"/>
    <property type="match status" value="1"/>
</dbReference>
<dbReference type="InterPro" id="IPR006680">
    <property type="entry name" value="Amidohydro-rel"/>
</dbReference>
<comment type="caution">
    <text evidence="2">The sequence shown here is derived from an EMBL/GenBank/DDBJ whole genome shotgun (WGS) entry which is preliminary data.</text>
</comment>
<evidence type="ECO:0000259" key="1">
    <source>
        <dbReference type="Pfam" id="PF04909"/>
    </source>
</evidence>
<feature type="domain" description="Amidohydrolase-related" evidence="1">
    <location>
        <begin position="138"/>
        <end position="378"/>
    </location>
</feature>
<dbReference type="PANTHER" id="PTHR43383">
    <property type="entry name" value="NODULIN 6"/>
    <property type="match status" value="1"/>
</dbReference>
<dbReference type="SUPFAM" id="SSF51556">
    <property type="entry name" value="Metallo-dependent hydrolases"/>
    <property type="match status" value="1"/>
</dbReference>
<dbReference type="InterPro" id="IPR032466">
    <property type="entry name" value="Metal_Hydrolase"/>
</dbReference>
<accession>A0ABW5V0M0</accession>
<dbReference type="EMBL" id="JBHUNE010000009">
    <property type="protein sequence ID" value="MFD2759198.1"/>
    <property type="molecule type" value="Genomic_DNA"/>
</dbReference>
<dbReference type="Gene3D" id="3.20.20.140">
    <property type="entry name" value="Metal-dependent hydrolases"/>
    <property type="match status" value="1"/>
</dbReference>
<keyword evidence="3" id="KW-1185">Reference proteome</keyword>
<dbReference type="RefSeq" id="WP_019618712.1">
    <property type="nucleotide sequence ID" value="NZ_JBHUNE010000009.1"/>
</dbReference>
<proteinExistence type="predicted"/>
<gene>
    <name evidence="2" type="ORF">ACFSW7_12510</name>
</gene>
<protein>
    <submittedName>
        <fullName evidence="2">Amidohydrolase family protein</fullName>
    </submittedName>
</protein>
<dbReference type="Proteomes" id="UP001597492">
    <property type="component" value="Unassembled WGS sequence"/>
</dbReference>